<dbReference type="SUPFAM" id="SSF47459">
    <property type="entry name" value="HLH, helix-loop-helix DNA-binding domain"/>
    <property type="match status" value="1"/>
</dbReference>
<sequence length="130" mass="14813">MLTDRQCRSSPGCTVALPEGVLLEPGFIHRRNERERDRVRSLNQGYDVLKQSLPLTNKDKRISKVPCRLAWAIRDLQPTLQLIFLIISDRFSIFIQSARLSNIFSLGLPLPLFPSNFPVVTKCSLVGFFL</sequence>
<dbReference type="InterPro" id="IPR011598">
    <property type="entry name" value="bHLH_dom"/>
</dbReference>
<protein>
    <submittedName>
        <fullName evidence="2">Achaete-scute</fullName>
    </submittedName>
</protein>
<dbReference type="GO" id="GO:0046983">
    <property type="term" value="F:protein dimerization activity"/>
    <property type="evidence" value="ECO:0007669"/>
    <property type="project" value="InterPro"/>
</dbReference>
<keyword evidence="3" id="KW-1185">Reference proteome</keyword>
<gene>
    <name evidence="2" type="ORF">ElyMa_001322700</name>
</gene>
<proteinExistence type="predicted"/>
<dbReference type="InterPro" id="IPR036638">
    <property type="entry name" value="HLH_DNA-bd_sf"/>
</dbReference>
<feature type="domain" description="BHLH" evidence="1">
    <location>
        <begin position="30"/>
        <end position="65"/>
    </location>
</feature>
<dbReference type="Pfam" id="PF00010">
    <property type="entry name" value="HLH"/>
    <property type="match status" value="1"/>
</dbReference>
<dbReference type="EMBL" id="BMAT01002622">
    <property type="protein sequence ID" value="GFS10417.1"/>
    <property type="molecule type" value="Genomic_DNA"/>
</dbReference>
<evidence type="ECO:0000259" key="1">
    <source>
        <dbReference type="Pfam" id="PF00010"/>
    </source>
</evidence>
<comment type="caution">
    <text evidence="2">The sequence shown here is derived from an EMBL/GenBank/DDBJ whole genome shotgun (WGS) entry which is preliminary data.</text>
</comment>
<dbReference type="CDD" id="cd19724">
    <property type="entry name" value="bHLH_TS_ASCL3_like"/>
    <property type="match status" value="1"/>
</dbReference>
<dbReference type="Gene3D" id="4.10.280.10">
    <property type="entry name" value="Helix-loop-helix DNA-binding domain"/>
    <property type="match status" value="1"/>
</dbReference>
<accession>A0AAV4IMA1</accession>
<evidence type="ECO:0000313" key="2">
    <source>
        <dbReference type="EMBL" id="GFS10417.1"/>
    </source>
</evidence>
<dbReference type="AlphaFoldDB" id="A0AAV4IMA1"/>
<organism evidence="2 3">
    <name type="scientific">Elysia marginata</name>
    <dbReference type="NCBI Taxonomy" id="1093978"/>
    <lineage>
        <taxon>Eukaryota</taxon>
        <taxon>Metazoa</taxon>
        <taxon>Spiralia</taxon>
        <taxon>Lophotrochozoa</taxon>
        <taxon>Mollusca</taxon>
        <taxon>Gastropoda</taxon>
        <taxon>Heterobranchia</taxon>
        <taxon>Euthyneura</taxon>
        <taxon>Panpulmonata</taxon>
        <taxon>Sacoglossa</taxon>
        <taxon>Placobranchoidea</taxon>
        <taxon>Plakobranchidae</taxon>
        <taxon>Elysia</taxon>
    </lineage>
</organism>
<reference evidence="2 3" key="1">
    <citation type="journal article" date="2021" name="Elife">
        <title>Chloroplast acquisition without the gene transfer in kleptoplastic sea slugs, Plakobranchus ocellatus.</title>
        <authorList>
            <person name="Maeda T."/>
            <person name="Takahashi S."/>
            <person name="Yoshida T."/>
            <person name="Shimamura S."/>
            <person name="Takaki Y."/>
            <person name="Nagai Y."/>
            <person name="Toyoda A."/>
            <person name="Suzuki Y."/>
            <person name="Arimoto A."/>
            <person name="Ishii H."/>
            <person name="Satoh N."/>
            <person name="Nishiyama T."/>
            <person name="Hasebe M."/>
            <person name="Maruyama T."/>
            <person name="Minagawa J."/>
            <person name="Obokata J."/>
            <person name="Shigenobu S."/>
        </authorList>
    </citation>
    <scope>NUCLEOTIDE SEQUENCE [LARGE SCALE GENOMIC DNA]</scope>
</reference>
<evidence type="ECO:0000313" key="3">
    <source>
        <dbReference type="Proteomes" id="UP000762676"/>
    </source>
</evidence>
<dbReference type="Proteomes" id="UP000762676">
    <property type="component" value="Unassembled WGS sequence"/>
</dbReference>
<name>A0AAV4IMA1_9GAST</name>